<keyword evidence="4" id="KW-0809">Transit peptide</keyword>
<keyword evidence="5" id="KW-0249">Electron transport</keyword>
<organism evidence="7 8">
    <name type="scientific">Candidatus Viadribacter manganicus</name>
    <dbReference type="NCBI Taxonomy" id="1759059"/>
    <lineage>
        <taxon>Bacteria</taxon>
        <taxon>Pseudomonadati</taxon>
        <taxon>Pseudomonadota</taxon>
        <taxon>Alphaproteobacteria</taxon>
        <taxon>Hyphomonadales</taxon>
        <taxon>Hyphomonadaceae</taxon>
        <taxon>Candidatus Viadribacter</taxon>
    </lineage>
</organism>
<evidence type="ECO:0008006" key="9">
    <source>
        <dbReference type="Google" id="ProtNLM"/>
    </source>
</evidence>
<evidence type="ECO:0000256" key="3">
    <source>
        <dbReference type="ARBA" id="ARBA00022660"/>
    </source>
</evidence>
<dbReference type="EMBL" id="CP013244">
    <property type="protein sequence ID" value="ANP44451.1"/>
    <property type="molecule type" value="Genomic_DNA"/>
</dbReference>
<sequence>MLAKIYRPAKNAMQSGKAATKKWRLEFVLANAPRPDVLMGWISGADTNGQVRMSFDTKEAAIEFARTHAIPHQVIDPPEAKRQIKAYSDNFAFRRREPWSH</sequence>
<reference evidence="7 8" key="1">
    <citation type="submission" date="2015-11" db="EMBL/GenBank/DDBJ databases">
        <title>Whole-Genome Sequence of Candidatus Oderbacter manganicum from the National Park Lower Oder Valley, Germany.</title>
        <authorList>
            <person name="Braun B."/>
            <person name="Liere K."/>
            <person name="Szewzyk U."/>
        </authorList>
    </citation>
    <scope>NUCLEOTIDE SEQUENCE [LARGE SCALE GENOMIC DNA]</scope>
    <source>
        <strain evidence="7 8">OTSz_A_272</strain>
    </source>
</reference>
<evidence type="ECO:0000313" key="7">
    <source>
        <dbReference type="EMBL" id="ANP44451.1"/>
    </source>
</evidence>
<dbReference type="RefSeq" id="WP_066766520.1">
    <property type="nucleotide sequence ID" value="NZ_CP013244.1"/>
</dbReference>
<dbReference type="PANTHER" id="PTHR12219:SF8">
    <property type="entry name" value="NADH DEHYDROGENASE [UBIQUINONE] IRON-SULFUR PROTEIN 4, MITOCHONDRIAL"/>
    <property type="match status" value="1"/>
</dbReference>
<gene>
    <name evidence="7" type="ORF">ATE48_00190</name>
</gene>
<keyword evidence="3" id="KW-0679">Respiratory chain</keyword>
<keyword evidence="6" id="KW-0472">Membrane</keyword>
<dbReference type="InParanoid" id="A0A1B1AD20"/>
<comment type="subcellular location">
    <subcellularLocation>
        <location evidence="1">Membrane</location>
    </subcellularLocation>
</comment>
<dbReference type="KEGG" id="cbot:ATE48_00190"/>
<dbReference type="Proteomes" id="UP000092498">
    <property type="component" value="Chromosome"/>
</dbReference>
<dbReference type="Pfam" id="PF04800">
    <property type="entry name" value="NDUS4"/>
    <property type="match status" value="1"/>
</dbReference>
<evidence type="ECO:0000256" key="1">
    <source>
        <dbReference type="ARBA" id="ARBA00004370"/>
    </source>
</evidence>
<protein>
    <recommendedName>
        <fullName evidence="9">ETC complex I subunit</fullName>
    </recommendedName>
</protein>
<dbReference type="InterPro" id="IPR006885">
    <property type="entry name" value="NADH_UbQ_FeS_4_mit-like"/>
</dbReference>
<dbReference type="AlphaFoldDB" id="A0A1B1AD20"/>
<dbReference type="GO" id="GO:0016020">
    <property type="term" value="C:membrane"/>
    <property type="evidence" value="ECO:0007669"/>
    <property type="project" value="UniProtKB-SubCell"/>
</dbReference>
<evidence type="ECO:0000256" key="6">
    <source>
        <dbReference type="ARBA" id="ARBA00023136"/>
    </source>
</evidence>
<name>A0A1B1AD20_9PROT</name>
<dbReference type="OrthoDB" id="9799572at2"/>
<accession>A0A1B1AD20</accession>
<evidence type="ECO:0000256" key="2">
    <source>
        <dbReference type="ARBA" id="ARBA00022448"/>
    </source>
</evidence>
<dbReference type="PANTHER" id="PTHR12219">
    <property type="entry name" value="NADH-UBIQUINONE OXIDOREDUCTASE"/>
    <property type="match status" value="1"/>
</dbReference>
<evidence type="ECO:0000256" key="5">
    <source>
        <dbReference type="ARBA" id="ARBA00022982"/>
    </source>
</evidence>
<keyword evidence="2" id="KW-0813">Transport</keyword>
<keyword evidence="8" id="KW-1185">Reference proteome</keyword>
<proteinExistence type="predicted"/>
<dbReference type="InterPro" id="IPR038532">
    <property type="entry name" value="NDUFS4-like_sf"/>
</dbReference>
<evidence type="ECO:0000313" key="8">
    <source>
        <dbReference type="Proteomes" id="UP000092498"/>
    </source>
</evidence>
<dbReference type="GO" id="GO:0022900">
    <property type="term" value="P:electron transport chain"/>
    <property type="evidence" value="ECO:0007669"/>
    <property type="project" value="InterPro"/>
</dbReference>
<dbReference type="STRING" id="1759059.ATE48_00190"/>
<evidence type="ECO:0000256" key="4">
    <source>
        <dbReference type="ARBA" id="ARBA00022946"/>
    </source>
</evidence>
<dbReference type="Gene3D" id="3.30.160.190">
    <property type="entry name" value="atu1810 like domain"/>
    <property type="match status" value="1"/>
</dbReference>